<evidence type="ECO:0000256" key="1">
    <source>
        <dbReference type="SAM" id="MobiDB-lite"/>
    </source>
</evidence>
<evidence type="ECO:0000256" key="3">
    <source>
        <dbReference type="SAM" id="SignalP"/>
    </source>
</evidence>
<protein>
    <submittedName>
        <fullName evidence="4">Uncharacterized protein</fullName>
    </submittedName>
</protein>
<dbReference type="GO" id="GO:0005975">
    <property type="term" value="P:carbohydrate metabolic process"/>
    <property type="evidence" value="ECO:0007669"/>
    <property type="project" value="UniProtKB-ARBA"/>
</dbReference>
<proteinExistence type="predicted"/>
<dbReference type="AlphaFoldDB" id="A0A0F6QWI4"/>
<sequence length="300" mass="31637">MTKLQRLKLGQKSMKKTKLVAAALAVALMVPPVASADNRTVTGNITQLSVSDIDGSRTVDLVIYKSEKNPYDDVPPGQLPDGGLAGFTFSLERVAGVDLTTQAGWDMVESFKASDGKPETVGPTYTAVTNERGAAFFEGLPIGLYYVTETPPDIPGFTWRYGSPFFITLPLGDVYSDGWDYEAEMIAKSDLTGKPGEPDDPDGPPPTTPDEPGEPGDPDDPPPGDPSEPPSTTEPPEPGEPGEPGTPPGTPGEPGDPPREPGLPRLAETGASVIAIAIAGLALVLFGGFLLRRRREEPES</sequence>
<accession>A0A0F6QWI4</accession>
<feature type="compositionally biased region" description="Pro residues" evidence="1">
    <location>
        <begin position="223"/>
        <end position="255"/>
    </location>
</feature>
<keyword evidence="2" id="KW-1133">Transmembrane helix</keyword>
<dbReference type="STRING" id="161896.UL81_00630"/>
<evidence type="ECO:0000313" key="5">
    <source>
        <dbReference type="Proteomes" id="UP000033566"/>
    </source>
</evidence>
<dbReference type="Proteomes" id="UP000033566">
    <property type="component" value="Chromosome"/>
</dbReference>
<feature type="transmembrane region" description="Helical" evidence="2">
    <location>
        <begin position="270"/>
        <end position="291"/>
    </location>
</feature>
<evidence type="ECO:0000256" key="2">
    <source>
        <dbReference type="SAM" id="Phobius"/>
    </source>
</evidence>
<dbReference type="HOGENOM" id="CLU_085642_0_0_11"/>
<reference evidence="4 5" key="1">
    <citation type="journal article" date="2015" name="Genome Announc.">
        <title>Complete Genome Sequence of Corynebacterium camporealensis DSM 44610, Isolated from the Milk of a Manchega Sheep with Subclinical Mastitis.</title>
        <authorList>
            <person name="Ruckert C."/>
            <person name="Albersmeier A."/>
            <person name="Winkler A."/>
            <person name="Tauch A."/>
        </authorList>
    </citation>
    <scope>NUCLEOTIDE SEQUENCE [LARGE SCALE GENOMIC DNA]</scope>
    <source>
        <strain evidence="4 5">DSM 44610</strain>
    </source>
</reference>
<dbReference type="Gene3D" id="2.60.40.10">
    <property type="entry name" value="Immunoglobulins"/>
    <property type="match status" value="1"/>
</dbReference>
<evidence type="ECO:0000313" key="4">
    <source>
        <dbReference type="EMBL" id="AKE38118.1"/>
    </source>
</evidence>
<gene>
    <name evidence="4" type="ORF">UL81_00630</name>
</gene>
<feature type="chain" id="PRO_5002508776" evidence="3">
    <location>
        <begin position="37"/>
        <end position="300"/>
    </location>
</feature>
<name>A0A0F6QWI4_9CORY</name>
<dbReference type="KEGG" id="ccj:UL81_00630"/>
<keyword evidence="5" id="KW-1185">Reference proteome</keyword>
<dbReference type="InterPro" id="IPR013783">
    <property type="entry name" value="Ig-like_fold"/>
</dbReference>
<keyword evidence="2" id="KW-0812">Transmembrane</keyword>
<dbReference type="SUPFAM" id="SSF49478">
    <property type="entry name" value="Cna protein B-type domain"/>
    <property type="match status" value="1"/>
</dbReference>
<dbReference type="PATRIC" id="fig|161896.4.peg.126"/>
<feature type="region of interest" description="Disordered" evidence="1">
    <location>
        <begin position="190"/>
        <end position="266"/>
    </location>
</feature>
<keyword evidence="2" id="KW-0472">Membrane</keyword>
<feature type="compositionally biased region" description="Acidic residues" evidence="1">
    <location>
        <begin position="211"/>
        <end position="222"/>
    </location>
</feature>
<dbReference type="NCBIfam" id="TIGR01167">
    <property type="entry name" value="LPXTG_anchor"/>
    <property type="match status" value="1"/>
</dbReference>
<organism evidence="4 5">
    <name type="scientific">Corynebacterium camporealensis</name>
    <dbReference type="NCBI Taxonomy" id="161896"/>
    <lineage>
        <taxon>Bacteria</taxon>
        <taxon>Bacillati</taxon>
        <taxon>Actinomycetota</taxon>
        <taxon>Actinomycetes</taxon>
        <taxon>Mycobacteriales</taxon>
        <taxon>Corynebacteriaceae</taxon>
        <taxon>Corynebacterium</taxon>
    </lineage>
</organism>
<keyword evidence="3" id="KW-0732">Signal</keyword>
<dbReference type="EMBL" id="CP011311">
    <property type="protein sequence ID" value="AKE38118.1"/>
    <property type="molecule type" value="Genomic_DNA"/>
</dbReference>
<feature type="signal peptide" evidence="3">
    <location>
        <begin position="1"/>
        <end position="36"/>
    </location>
</feature>